<feature type="region of interest" description="Disordered" evidence="11">
    <location>
        <begin position="113"/>
        <end position="139"/>
    </location>
</feature>
<protein>
    <submittedName>
        <fullName evidence="14">Zinc finger protein 888</fullName>
    </submittedName>
</protein>
<dbReference type="GO" id="GO:0005634">
    <property type="term" value="C:nucleus"/>
    <property type="evidence" value="ECO:0007669"/>
    <property type="project" value="UniProtKB-SubCell"/>
</dbReference>
<feature type="region of interest" description="Disordered" evidence="11">
    <location>
        <begin position="469"/>
        <end position="506"/>
    </location>
</feature>
<evidence type="ECO:0000256" key="3">
    <source>
        <dbReference type="ARBA" id="ARBA00022737"/>
    </source>
</evidence>
<feature type="compositionally biased region" description="Basic and acidic residues" evidence="11">
    <location>
        <begin position="124"/>
        <end position="136"/>
    </location>
</feature>
<comment type="caution">
    <text evidence="14">The sequence shown here is derived from an EMBL/GenBank/DDBJ whole genome shotgun (WGS) entry which is preliminary data.</text>
</comment>
<dbReference type="Gene3D" id="3.30.160.60">
    <property type="entry name" value="Classic Zinc Finger"/>
    <property type="match status" value="4"/>
</dbReference>
<sequence>MDQSLVTFNSLDKIEEEDEISLLHIENIEGLSNVCRTCAAVSESFVPIFDGEGLHHNLADKMLQYLSIKVSECDELSRALCVPCADALVKWHSHVQRCTRVDRLLQDRLTRLHQPPTPLAQSEQTKEEVNGQHTEDEEHSDWIMNKNEDYPEVMLVCQLCDQHIVPSNATGLARHLHAHHTPLASPLRSSLADFVKDNIVFVEALDSTPVSERSNAPLFCCPRCDHIFSSATRLMFHLNVHGMPSDGGSVCGCAGVDSSSVAMLIHLRRRHTNTSSTLSDLSCRSCAFIASDLDRLRAHVTTAHRPEQLDDPPGSRLARISTSNAKYIPTQCPDCGKTFSNKYNMANHRRLHTGVGLTFHCTYCDKNYRSDGARAAHERLAHGGSLPWPCPYCGETFGTRGARDVHARLHTGERPYACALCDKRDRAALCYRRDSPTTERALIDNLYRALVQLERHVAVEHHPRTERCRYPDFTDDSDTDDMFRPPHDELTPLREPRQRSDTTDAMRHDANGRVYYACGECGKRLSSRHTYVAHRRIHTGERPCVCATCAANNSAPVPAYAATSSKRTSADDALPATCAIRVSLTPRI</sequence>
<keyword evidence="3" id="KW-0677">Repeat</keyword>
<dbReference type="PROSITE" id="PS50157">
    <property type="entry name" value="ZINC_FINGER_C2H2_2"/>
    <property type="match status" value="5"/>
</dbReference>
<evidence type="ECO:0000313" key="14">
    <source>
        <dbReference type="EMBL" id="GBP49876.1"/>
    </source>
</evidence>
<feature type="domain" description="C2H2-type" evidence="12">
    <location>
        <begin position="330"/>
        <end position="354"/>
    </location>
</feature>
<evidence type="ECO:0000256" key="9">
    <source>
        <dbReference type="PROSITE-ProRule" id="PRU00042"/>
    </source>
</evidence>
<dbReference type="AlphaFoldDB" id="A0A4C1WEP2"/>
<evidence type="ECO:0000256" key="6">
    <source>
        <dbReference type="ARBA" id="ARBA00023015"/>
    </source>
</evidence>
<dbReference type="InterPro" id="IPR036236">
    <property type="entry name" value="Znf_C2H2_sf"/>
</dbReference>
<keyword evidence="8" id="KW-0539">Nucleus</keyword>
<keyword evidence="5 10" id="KW-0862">Zinc</keyword>
<evidence type="ECO:0000256" key="1">
    <source>
        <dbReference type="ARBA" id="ARBA00004123"/>
    </source>
</evidence>
<dbReference type="GO" id="GO:0000978">
    <property type="term" value="F:RNA polymerase II cis-regulatory region sequence-specific DNA binding"/>
    <property type="evidence" value="ECO:0007669"/>
    <property type="project" value="TreeGrafter"/>
</dbReference>
<proteinExistence type="predicted"/>
<keyword evidence="6" id="KW-0805">Transcription regulation</keyword>
<feature type="binding site" evidence="10">
    <location>
        <position position="84"/>
    </location>
    <ligand>
        <name>Zn(2+)</name>
        <dbReference type="ChEBI" id="CHEBI:29105"/>
    </ligand>
</feature>
<evidence type="ECO:0000259" key="12">
    <source>
        <dbReference type="PROSITE" id="PS50157"/>
    </source>
</evidence>
<feature type="domain" description="C2H2-type" evidence="12">
    <location>
        <begin position="219"/>
        <end position="241"/>
    </location>
</feature>
<dbReference type="SMART" id="SM00868">
    <property type="entry name" value="zf-AD"/>
    <property type="match status" value="1"/>
</dbReference>
<dbReference type="GO" id="GO:0001228">
    <property type="term" value="F:DNA-binding transcription activator activity, RNA polymerase II-specific"/>
    <property type="evidence" value="ECO:0007669"/>
    <property type="project" value="TreeGrafter"/>
</dbReference>
<comment type="subcellular location">
    <subcellularLocation>
        <location evidence="1">Nucleus</location>
    </subcellularLocation>
</comment>
<keyword evidence="7" id="KW-0804">Transcription</keyword>
<dbReference type="Pfam" id="PF07776">
    <property type="entry name" value="zf-AD"/>
    <property type="match status" value="1"/>
</dbReference>
<dbReference type="PANTHER" id="PTHR24393">
    <property type="entry name" value="ZINC FINGER PROTEIN"/>
    <property type="match status" value="1"/>
</dbReference>
<accession>A0A4C1WEP2</accession>
<keyword evidence="2 10" id="KW-0479">Metal-binding</keyword>
<dbReference type="Proteomes" id="UP000299102">
    <property type="component" value="Unassembled WGS sequence"/>
</dbReference>
<dbReference type="SMART" id="SM00355">
    <property type="entry name" value="ZnF_C2H2"/>
    <property type="match status" value="7"/>
</dbReference>
<dbReference type="PROSITE" id="PS51915">
    <property type="entry name" value="ZAD"/>
    <property type="match status" value="1"/>
</dbReference>
<evidence type="ECO:0000256" key="5">
    <source>
        <dbReference type="ARBA" id="ARBA00022833"/>
    </source>
</evidence>
<dbReference type="STRING" id="151549.A0A4C1WEP2"/>
<dbReference type="SUPFAM" id="SSF57716">
    <property type="entry name" value="Glucocorticoid receptor-like (DNA-binding domain)"/>
    <property type="match status" value="1"/>
</dbReference>
<dbReference type="FunFam" id="3.30.160.60:FF:000446">
    <property type="entry name" value="Zinc finger protein"/>
    <property type="match status" value="1"/>
</dbReference>
<evidence type="ECO:0000259" key="13">
    <source>
        <dbReference type="PROSITE" id="PS51915"/>
    </source>
</evidence>
<evidence type="ECO:0000256" key="8">
    <source>
        <dbReference type="ARBA" id="ARBA00023242"/>
    </source>
</evidence>
<feature type="binding site" evidence="10">
    <location>
        <position position="38"/>
    </location>
    <ligand>
        <name>Zn(2+)</name>
        <dbReference type="ChEBI" id="CHEBI:29105"/>
    </ligand>
</feature>
<feature type="domain" description="C2H2-type" evidence="12">
    <location>
        <begin position="359"/>
        <end position="387"/>
    </location>
</feature>
<organism evidence="14 15">
    <name type="scientific">Eumeta variegata</name>
    <name type="common">Bagworm moth</name>
    <name type="synonym">Eumeta japonica</name>
    <dbReference type="NCBI Taxonomy" id="151549"/>
    <lineage>
        <taxon>Eukaryota</taxon>
        <taxon>Metazoa</taxon>
        <taxon>Ecdysozoa</taxon>
        <taxon>Arthropoda</taxon>
        <taxon>Hexapoda</taxon>
        <taxon>Insecta</taxon>
        <taxon>Pterygota</taxon>
        <taxon>Neoptera</taxon>
        <taxon>Endopterygota</taxon>
        <taxon>Lepidoptera</taxon>
        <taxon>Glossata</taxon>
        <taxon>Ditrysia</taxon>
        <taxon>Tineoidea</taxon>
        <taxon>Psychidae</taxon>
        <taxon>Oiketicinae</taxon>
        <taxon>Eumeta</taxon>
    </lineage>
</organism>
<evidence type="ECO:0000256" key="2">
    <source>
        <dbReference type="ARBA" id="ARBA00022723"/>
    </source>
</evidence>
<feature type="binding site" evidence="10">
    <location>
        <position position="81"/>
    </location>
    <ligand>
        <name>Zn(2+)</name>
        <dbReference type="ChEBI" id="CHEBI:29105"/>
    </ligand>
</feature>
<dbReference type="EMBL" id="BGZK01000553">
    <property type="protein sequence ID" value="GBP49876.1"/>
    <property type="molecule type" value="Genomic_DNA"/>
</dbReference>
<feature type="binding site" evidence="10">
    <location>
        <position position="35"/>
    </location>
    <ligand>
        <name>Zn(2+)</name>
        <dbReference type="ChEBI" id="CHEBI:29105"/>
    </ligand>
</feature>
<reference evidence="14 15" key="1">
    <citation type="journal article" date="2019" name="Commun. Biol.">
        <title>The bagworm genome reveals a unique fibroin gene that provides high tensile strength.</title>
        <authorList>
            <person name="Kono N."/>
            <person name="Nakamura H."/>
            <person name="Ohtoshi R."/>
            <person name="Tomita M."/>
            <person name="Numata K."/>
            <person name="Arakawa K."/>
        </authorList>
    </citation>
    <scope>NUCLEOTIDE SEQUENCE [LARGE SCALE GENOMIC DNA]</scope>
</reference>
<dbReference type="PROSITE" id="PS00028">
    <property type="entry name" value="ZINC_FINGER_C2H2_1"/>
    <property type="match status" value="5"/>
</dbReference>
<dbReference type="Pfam" id="PF00096">
    <property type="entry name" value="zf-C2H2"/>
    <property type="match status" value="2"/>
</dbReference>
<dbReference type="PANTHER" id="PTHR24393:SF158">
    <property type="entry name" value="C2H2-TYPE DOMAIN-CONTAINING PROTEIN"/>
    <property type="match status" value="1"/>
</dbReference>
<feature type="domain" description="C2H2-type" evidence="12">
    <location>
        <begin position="516"/>
        <end position="543"/>
    </location>
</feature>
<evidence type="ECO:0000256" key="10">
    <source>
        <dbReference type="PROSITE-ProRule" id="PRU01263"/>
    </source>
</evidence>
<evidence type="ECO:0000256" key="4">
    <source>
        <dbReference type="ARBA" id="ARBA00022771"/>
    </source>
</evidence>
<evidence type="ECO:0000313" key="15">
    <source>
        <dbReference type="Proteomes" id="UP000299102"/>
    </source>
</evidence>
<keyword evidence="15" id="KW-1185">Reference proteome</keyword>
<keyword evidence="4 9" id="KW-0863">Zinc-finger</keyword>
<name>A0A4C1WEP2_EUMVA</name>
<dbReference type="OrthoDB" id="9411774at2759"/>
<dbReference type="InterPro" id="IPR012934">
    <property type="entry name" value="Znf_AD"/>
</dbReference>
<dbReference type="GO" id="GO:0008270">
    <property type="term" value="F:zinc ion binding"/>
    <property type="evidence" value="ECO:0007669"/>
    <property type="project" value="UniProtKB-UniRule"/>
</dbReference>
<dbReference type="Gene3D" id="3.40.1800.20">
    <property type="match status" value="1"/>
</dbReference>
<feature type="compositionally biased region" description="Basic and acidic residues" evidence="11">
    <location>
        <begin position="481"/>
        <end position="506"/>
    </location>
</feature>
<gene>
    <name evidence="14" type="primary">ZNF888</name>
    <name evidence="14" type="ORF">EVAR_83825_1</name>
</gene>
<feature type="domain" description="C2H2-type" evidence="12">
    <location>
        <begin position="388"/>
        <end position="415"/>
    </location>
</feature>
<evidence type="ECO:0000256" key="7">
    <source>
        <dbReference type="ARBA" id="ARBA00023163"/>
    </source>
</evidence>
<feature type="domain" description="ZAD" evidence="13">
    <location>
        <begin position="33"/>
        <end position="108"/>
    </location>
</feature>
<dbReference type="SUPFAM" id="SSF57667">
    <property type="entry name" value="beta-beta-alpha zinc fingers"/>
    <property type="match status" value="3"/>
</dbReference>
<dbReference type="InterPro" id="IPR013087">
    <property type="entry name" value="Znf_C2H2_type"/>
</dbReference>
<evidence type="ECO:0000256" key="11">
    <source>
        <dbReference type="SAM" id="MobiDB-lite"/>
    </source>
</evidence>